<organism evidence="4 5">
    <name type="scientific">Loktanella atrilutea</name>
    <dbReference type="NCBI Taxonomy" id="366533"/>
    <lineage>
        <taxon>Bacteria</taxon>
        <taxon>Pseudomonadati</taxon>
        <taxon>Pseudomonadota</taxon>
        <taxon>Alphaproteobacteria</taxon>
        <taxon>Rhodobacterales</taxon>
        <taxon>Roseobacteraceae</taxon>
        <taxon>Loktanella</taxon>
    </lineage>
</organism>
<protein>
    <recommendedName>
        <fullName evidence="3">DUF4174 domain-containing protein</fullName>
    </recommendedName>
</protein>
<dbReference type="AlphaFoldDB" id="A0A1M5BJJ5"/>
<feature type="signal peptide" evidence="2">
    <location>
        <begin position="1"/>
        <end position="21"/>
    </location>
</feature>
<dbReference type="EMBL" id="FQUE01000006">
    <property type="protein sequence ID" value="SHF42753.1"/>
    <property type="molecule type" value="Genomic_DNA"/>
</dbReference>
<dbReference type="Proteomes" id="UP000183987">
    <property type="component" value="Unassembled WGS sequence"/>
</dbReference>
<evidence type="ECO:0000259" key="3">
    <source>
        <dbReference type="Pfam" id="PF13778"/>
    </source>
</evidence>
<name>A0A1M5BJJ5_LOKAT</name>
<keyword evidence="5" id="KW-1185">Reference proteome</keyword>
<dbReference type="InterPro" id="IPR025232">
    <property type="entry name" value="DUF4174"/>
</dbReference>
<proteinExistence type="predicted"/>
<gene>
    <name evidence="4" type="ORF">SAMN05444339_10646</name>
</gene>
<keyword evidence="1 2" id="KW-0732">Signal</keyword>
<evidence type="ECO:0000256" key="1">
    <source>
        <dbReference type="ARBA" id="ARBA00022729"/>
    </source>
</evidence>
<accession>A0A1M5BJJ5</accession>
<feature type="chain" id="PRO_5012364013" description="DUF4174 domain-containing protein" evidence="2">
    <location>
        <begin position="22"/>
        <end position="176"/>
    </location>
</feature>
<feature type="domain" description="DUF4174" evidence="3">
    <location>
        <begin position="66"/>
        <end position="167"/>
    </location>
</feature>
<sequence length="176" mass="19341">MIRTCIAAALFALSLTGAAMAQTSPTPAPLPDTAADPTTAPVVPVDAVARWLAAPTVPLDAREVDLEAFQWIARPVLVFADSPNDPQFVQQMELLAERAEDLALRDVVVIFDTAPADRSAIRLRARPRGFMLSLIGKDGQIKARKPSPWTVRELSRSIDKMPMRQQEMQDRRGVDQ</sequence>
<dbReference type="STRING" id="366533.SAMN05444339_10646"/>
<dbReference type="RefSeq" id="WP_245810669.1">
    <property type="nucleotide sequence ID" value="NZ_FQUE01000006.1"/>
</dbReference>
<reference evidence="5" key="1">
    <citation type="submission" date="2016-11" db="EMBL/GenBank/DDBJ databases">
        <authorList>
            <person name="Varghese N."/>
            <person name="Submissions S."/>
        </authorList>
    </citation>
    <scope>NUCLEOTIDE SEQUENCE [LARGE SCALE GENOMIC DNA]</scope>
    <source>
        <strain evidence="5">DSM 29326</strain>
    </source>
</reference>
<evidence type="ECO:0000313" key="4">
    <source>
        <dbReference type="EMBL" id="SHF42753.1"/>
    </source>
</evidence>
<evidence type="ECO:0000313" key="5">
    <source>
        <dbReference type="Proteomes" id="UP000183987"/>
    </source>
</evidence>
<evidence type="ECO:0000256" key="2">
    <source>
        <dbReference type="SAM" id="SignalP"/>
    </source>
</evidence>
<dbReference type="Pfam" id="PF13778">
    <property type="entry name" value="DUF4174"/>
    <property type="match status" value="1"/>
</dbReference>